<keyword evidence="6" id="KW-1185">Reference proteome</keyword>
<keyword evidence="3" id="KW-0611">Plant defense</keyword>
<protein>
    <recommendedName>
        <fullName evidence="4">Disease resistance N-terminal domain-containing protein</fullName>
    </recommendedName>
</protein>
<sequence length="83" mass="9373">MDSAVIKYLISNILSVLATEASLLWGVRDAINDIKDESISMQSFLVDADKKGIQAMKERKLGWQIYPTWPDPNGPGFTRPYKE</sequence>
<dbReference type="InterPro" id="IPR041118">
    <property type="entry name" value="Rx_N"/>
</dbReference>
<evidence type="ECO:0000256" key="2">
    <source>
        <dbReference type="ARBA" id="ARBA00022741"/>
    </source>
</evidence>
<reference evidence="5" key="2">
    <citation type="submission" date="2021-01" db="UniProtKB">
        <authorList>
            <consortium name="EnsemblPlants"/>
        </authorList>
    </citation>
    <scope>IDENTIFICATION</scope>
</reference>
<dbReference type="GO" id="GO:0006952">
    <property type="term" value="P:defense response"/>
    <property type="evidence" value="ECO:0007669"/>
    <property type="project" value="UniProtKB-KW"/>
</dbReference>
<dbReference type="Proteomes" id="UP000594261">
    <property type="component" value="Chromosome 9"/>
</dbReference>
<accession>A0A7N2MGB6</accession>
<evidence type="ECO:0000256" key="1">
    <source>
        <dbReference type="ARBA" id="ARBA00022737"/>
    </source>
</evidence>
<evidence type="ECO:0000259" key="4">
    <source>
        <dbReference type="Pfam" id="PF18052"/>
    </source>
</evidence>
<dbReference type="EnsemblPlants" id="QL09p001874:mrna">
    <property type="protein sequence ID" value="QL09p001874:mrna"/>
    <property type="gene ID" value="QL09p001874"/>
</dbReference>
<dbReference type="AlphaFoldDB" id="A0A7N2MGB6"/>
<keyword evidence="1" id="KW-0677">Repeat</keyword>
<dbReference type="Gene3D" id="1.20.5.4130">
    <property type="match status" value="1"/>
</dbReference>
<feature type="domain" description="Disease resistance N-terminal" evidence="4">
    <location>
        <begin position="5"/>
        <end position="55"/>
    </location>
</feature>
<organism evidence="5 6">
    <name type="scientific">Quercus lobata</name>
    <name type="common">Valley oak</name>
    <dbReference type="NCBI Taxonomy" id="97700"/>
    <lineage>
        <taxon>Eukaryota</taxon>
        <taxon>Viridiplantae</taxon>
        <taxon>Streptophyta</taxon>
        <taxon>Embryophyta</taxon>
        <taxon>Tracheophyta</taxon>
        <taxon>Spermatophyta</taxon>
        <taxon>Magnoliopsida</taxon>
        <taxon>eudicotyledons</taxon>
        <taxon>Gunneridae</taxon>
        <taxon>Pentapetalae</taxon>
        <taxon>rosids</taxon>
        <taxon>fabids</taxon>
        <taxon>Fagales</taxon>
        <taxon>Fagaceae</taxon>
        <taxon>Quercus</taxon>
    </lineage>
</organism>
<dbReference type="GO" id="GO:0000166">
    <property type="term" value="F:nucleotide binding"/>
    <property type="evidence" value="ECO:0007669"/>
    <property type="project" value="UniProtKB-KW"/>
</dbReference>
<evidence type="ECO:0000313" key="6">
    <source>
        <dbReference type="Proteomes" id="UP000594261"/>
    </source>
</evidence>
<dbReference type="Pfam" id="PF18052">
    <property type="entry name" value="Rx_N"/>
    <property type="match status" value="1"/>
</dbReference>
<dbReference type="Gramene" id="QL09p001874:mrna">
    <property type="protein sequence ID" value="QL09p001874:mrna"/>
    <property type="gene ID" value="QL09p001874"/>
</dbReference>
<evidence type="ECO:0000256" key="3">
    <source>
        <dbReference type="ARBA" id="ARBA00022821"/>
    </source>
</evidence>
<proteinExistence type="predicted"/>
<reference evidence="5 6" key="1">
    <citation type="journal article" date="2016" name="G3 (Bethesda)">
        <title>First Draft Assembly and Annotation of the Genome of a California Endemic Oak Quercus lobata Nee (Fagaceae).</title>
        <authorList>
            <person name="Sork V.L."/>
            <person name="Fitz-Gibbon S.T."/>
            <person name="Puiu D."/>
            <person name="Crepeau M."/>
            <person name="Gugger P.F."/>
            <person name="Sherman R."/>
            <person name="Stevens K."/>
            <person name="Langley C.H."/>
            <person name="Pellegrini M."/>
            <person name="Salzberg S.L."/>
        </authorList>
    </citation>
    <scope>NUCLEOTIDE SEQUENCE [LARGE SCALE GENOMIC DNA]</scope>
    <source>
        <strain evidence="5 6">cv. SW786</strain>
    </source>
</reference>
<name>A0A7N2MGB6_QUELO</name>
<evidence type="ECO:0000313" key="5">
    <source>
        <dbReference type="EnsemblPlants" id="QL09p001874:mrna"/>
    </source>
</evidence>
<dbReference type="EMBL" id="LRBV02000009">
    <property type="status" value="NOT_ANNOTATED_CDS"/>
    <property type="molecule type" value="Genomic_DNA"/>
</dbReference>
<dbReference type="InParanoid" id="A0A7N2MGB6"/>
<keyword evidence="2" id="KW-0547">Nucleotide-binding</keyword>